<evidence type="ECO:0000256" key="1">
    <source>
        <dbReference type="SAM" id="MobiDB-lite"/>
    </source>
</evidence>
<dbReference type="AlphaFoldDB" id="A0A9N9JQ97"/>
<sequence length="171" mass="20286">MAKLKRIQQENYSKEISLSIKKSKITLEQALMDIIIRENINSDLRNYILSNEFWKNLNLLSTILEPIVVTLKQLESDNSTLSSIYFYFKKEYTYHSIRIVAYMLDSQFLETNNLLEEAMRYSEFTTFTKEKFDQDKSVNLFIGKYDTRTNQETNCNNSDNDELFDNGFEMN</sequence>
<accession>A0A9N9JQ97</accession>
<dbReference type="Proteomes" id="UP000789759">
    <property type="component" value="Unassembled WGS sequence"/>
</dbReference>
<gene>
    <name evidence="2" type="ORF">CPELLU_LOCUS16783</name>
</gene>
<organism evidence="2 3">
    <name type="scientific">Cetraspora pellucida</name>
    <dbReference type="NCBI Taxonomy" id="1433469"/>
    <lineage>
        <taxon>Eukaryota</taxon>
        <taxon>Fungi</taxon>
        <taxon>Fungi incertae sedis</taxon>
        <taxon>Mucoromycota</taxon>
        <taxon>Glomeromycotina</taxon>
        <taxon>Glomeromycetes</taxon>
        <taxon>Diversisporales</taxon>
        <taxon>Gigasporaceae</taxon>
        <taxon>Cetraspora</taxon>
    </lineage>
</organism>
<name>A0A9N9JQ97_9GLOM</name>
<dbReference type="OrthoDB" id="2421461at2759"/>
<keyword evidence="3" id="KW-1185">Reference proteome</keyword>
<reference evidence="2" key="1">
    <citation type="submission" date="2021-06" db="EMBL/GenBank/DDBJ databases">
        <authorList>
            <person name="Kallberg Y."/>
            <person name="Tangrot J."/>
            <person name="Rosling A."/>
        </authorList>
    </citation>
    <scope>NUCLEOTIDE SEQUENCE</scope>
    <source>
        <strain evidence="2">FL966</strain>
    </source>
</reference>
<protein>
    <submittedName>
        <fullName evidence="2">16650_t:CDS:1</fullName>
    </submittedName>
</protein>
<comment type="caution">
    <text evidence="2">The sequence shown here is derived from an EMBL/GenBank/DDBJ whole genome shotgun (WGS) entry which is preliminary data.</text>
</comment>
<feature type="region of interest" description="Disordered" evidence="1">
    <location>
        <begin position="152"/>
        <end position="171"/>
    </location>
</feature>
<evidence type="ECO:0000313" key="3">
    <source>
        <dbReference type="Proteomes" id="UP000789759"/>
    </source>
</evidence>
<evidence type="ECO:0000313" key="2">
    <source>
        <dbReference type="EMBL" id="CAG8787323.1"/>
    </source>
</evidence>
<proteinExistence type="predicted"/>
<dbReference type="EMBL" id="CAJVQA010025869">
    <property type="protein sequence ID" value="CAG8787323.1"/>
    <property type="molecule type" value="Genomic_DNA"/>
</dbReference>
<feature type="non-terminal residue" evidence="2">
    <location>
        <position position="1"/>
    </location>
</feature>